<organism evidence="2 3">
    <name type="scientific">Paramuribaculum intestinale</name>
    <dbReference type="NCBI Taxonomy" id="2094151"/>
    <lineage>
        <taxon>Bacteria</taxon>
        <taxon>Pseudomonadati</taxon>
        <taxon>Bacteroidota</taxon>
        <taxon>Bacteroidia</taxon>
        <taxon>Bacteroidales</taxon>
        <taxon>Muribaculaceae</taxon>
        <taxon>Paramuribaculum</taxon>
    </lineage>
</organism>
<feature type="signal peptide" evidence="1">
    <location>
        <begin position="1"/>
        <end position="19"/>
    </location>
</feature>
<sequence length="412" mass="45845">MNINSRLVAAIAAASIACATLCAQTTSPYSRFGFGTLSDNATSAQRQMGGVGYALGSGRSINVMNPASYSRIDSLTFLFDMGVDFTIFNRTQGDTRFSDNGGGLEYVTMQFPISKRIGASFGLLPFSSVGYAFGSEINNGSYTQQGSGGINQLYVGAAYNIVNGLSAGFNFSYLFGTNNNEVYINPDGGYSALFRQELQVRDFRVQFGLQYEQKIAADRYIGVGLVFAPGKDLLGSGRVIKYDVSSNEKPDTLQDISLRRNFSLPTTWGVGINYRHSGKLLVEADFTYQPWTKARFAEMSDFPTTVYADRWKVALGTQFRPRERGSYFQAMTYRLGAFYNRDYITIGGNHVHDYGLACGFGFPTYSTKSIINLGFEYRRRQAHPVAMVKENYFSITLGINFNEMWFHKRKID</sequence>
<feature type="chain" id="PRO_5015913806" description="Aromatic hydrocarbon degradation protein" evidence="1">
    <location>
        <begin position="20"/>
        <end position="412"/>
    </location>
</feature>
<keyword evidence="1" id="KW-0732">Signal</keyword>
<evidence type="ECO:0008006" key="4">
    <source>
        <dbReference type="Google" id="ProtNLM"/>
    </source>
</evidence>
<reference evidence="3" key="1">
    <citation type="submission" date="2018-02" db="EMBL/GenBank/DDBJ databases">
        <authorList>
            <person name="Clavel T."/>
            <person name="Strowig T."/>
        </authorList>
    </citation>
    <scope>NUCLEOTIDE SEQUENCE [LARGE SCALE GENOMIC DNA]</scope>
    <source>
        <strain evidence="3">DSM 100764</strain>
    </source>
</reference>
<dbReference type="GeneID" id="93425390"/>
<dbReference type="Gene3D" id="2.40.160.60">
    <property type="entry name" value="Outer membrane protein transport protein (OMPP1/FadL/TodX)"/>
    <property type="match status" value="1"/>
</dbReference>
<keyword evidence="3" id="KW-1185">Reference proteome</keyword>
<accession>A0A2V1IW83</accession>
<dbReference type="SUPFAM" id="SSF56935">
    <property type="entry name" value="Porins"/>
    <property type="match status" value="1"/>
</dbReference>
<name>A0A2V1IW83_9BACT</name>
<proteinExistence type="predicted"/>
<evidence type="ECO:0000313" key="2">
    <source>
        <dbReference type="EMBL" id="PWB09318.1"/>
    </source>
</evidence>
<dbReference type="Proteomes" id="UP000244925">
    <property type="component" value="Unassembled WGS sequence"/>
</dbReference>
<dbReference type="PROSITE" id="PS51257">
    <property type="entry name" value="PROKAR_LIPOPROTEIN"/>
    <property type="match status" value="1"/>
</dbReference>
<gene>
    <name evidence="2" type="ORF">C5O25_01335</name>
</gene>
<dbReference type="AlphaFoldDB" id="A0A2V1IW83"/>
<dbReference type="RefSeq" id="WP_107034940.1">
    <property type="nucleotide sequence ID" value="NZ_CAONGC010000005.1"/>
</dbReference>
<evidence type="ECO:0000256" key="1">
    <source>
        <dbReference type="SAM" id="SignalP"/>
    </source>
</evidence>
<dbReference type="EMBL" id="PUBV01000002">
    <property type="protein sequence ID" value="PWB09318.1"/>
    <property type="molecule type" value="Genomic_DNA"/>
</dbReference>
<evidence type="ECO:0000313" key="3">
    <source>
        <dbReference type="Proteomes" id="UP000244925"/>
    </source>
</evidence>
<protein>
    <recommendedName>
        <fullName evidence="4">Aromatic hydrocarbon degradation protein</fullName>
    </recommendedName>
</protein>
<comment type="caution">
    <text evidence="2">The sequence shown here is derived from an EMBL/GenBank/DDBJ whole genome shotgun (WGS) entry which is preliminary data.</text>
</comment>